<evidence type="ECO:0000313" key="2">
    <source>
        <dbReference type="Proteomes" id="UP001432251"/>
    </source>
</evidence>
<proteinExistence type="predicted"/>
<organism evidence="1 2">
    <name type="scientific">Streptomyces citrinus</name>
    <dbReference type="NCBI Taxonomy" id="3118173"/>
    <lineage>
        <taxon>Bacteria</taxon>
        <taxon>Bacillati</taxon>
        <taxon>Actinomycetota</taxon>
        <taxon>Actinomycetes</taxon>
        <taxon>Kitasatosporales</taxon>
        <taxon>Streptomycetaceae</taxon>
        <taxon>Streptomyces</taxon>
    </lineage>
</organism>
<name>A0ACD5AKP6_9ACTN</name>
<sequence>MPSKPRRAGRAGRVRIGLLAGATALSCAALVLPGATTAGADDTAGSIDFSERHQRIDGFGVSEAFQRAAVIHGLKGLSAEKGDEIVERLFSRENGAGLSMLRLGVGSSTDEVYDHMRTIAPTAPASPDEPLSYQWDGNDGGQVWLARQAQKYGVKRIIADAWSAPGYMKTNGSDANGGTLCGVVGTDCASGDWRAAYATYLAQYVKFYKKEGIRVTDLNFTNEPDWQASYASMLFTPAQAVDAVKAIGPVLRAKAPGTNLYCCDSFGWDQGKAYAAAIAADPKAEKEISAYSAHSYASSPTSPLVDSRKPAWMSEWAGTGVWPSKWDDGTNAAGLYVAEHIHDALADADASAYLFWLGASIGNTAALVRMDGDSYQVSTRLRAMAAYSKFIRPGAVRVDAASGDDTVRVSAYRNTDGSDIAVLINTGTQATTTDLALKAAKGHEATAYLTDGEHDVTATDGLAHVSGGRLTAELPARSVVTVVLNSAGH</sequence>
<keyword evidence="2" id="KW-1185">Reference proteome</keyword>
<accession>A0ACD5AKP6</accession>
<keyword evidence="1" id="KW-0378">Hydrolase</keyword>
<protein>
    <submittedName>
        <fullName evidence="1">Glycoside hydrolase</fullName>
    </submittedName>
</protein>
<dbReference type="EMBL" id="CP146022">
    <property type="protein sequence ID" value="WWQ67747.1"/>
    <property type="molecule type" value="Genomic_DNA"/>
</dbReference>
<reference evidence="1" key="1">
    <citation type="journal article" date="2025" name="Int. J. Syst. Evol. Microbiol.">
        <title>Streptomyces citrinus sp. nov., with yellow diffusible pigment.</title>
        <authorList>
            <person name="He Y."/>
            <person name="Yang E."/>
            <person name="Xu J."/>
            <person name="Sun Y."/>
            <person name="Sun L."/>
        </authorList>
    </citation>
    <scope>NUCLEOTIDE SEQUENCE</scope>
    <source>
        <strain evidence="1">Q6</strain>
    </source>
</reference>
<evidence type="ECO:0000313" key="1">
    <source>
        <dbReference type="EMBL" id="WWQ67747.1"/>
    </source>
</evidence>
<gene>
    <name evidence="1" type="ORF">V2W30_33395</name>
</gene>
<dbReference type="Proteomes" id="UP001432251">
    <property type="component" value="Chromosome"/>
</dbReference>